<sequence length="59" mass="6702">MFQYNSDKKAIVVDPTAGTYEDIVRAAEKCTAVIIHPGKPWNPDEPNLDKLIKRAEKFQ</sequence>
<dbReference type="AlphaFoldDB" id="A0AAU7P0X8"/>
<evidence type="ECO:0000313" key="1">
    <source>
        <dbReference type="EMBL" id="XBS22511.1"/>
    </source>
</evidence>
<accession>A0AAU7P0X8</accession>
<organism evidence="1 2">
    <name type="scientific">Methylomarinum roseum</name>
    <dbReference type="NCBI Taxonomy" id="3067653"/>
    <lineage>
        <taxon>Bacteria</taxon>
        <taxon>Pseudomonadati</taxon>
        <taxon>Pseudomonadota</taxon>
        <taxon>Gammaproteobacteria</taxon>
        <taxon>Methylococcales</taxon>
        <taxon>Methylococcaceae</taxon>
        <taxon>Methylomarinum</taxon>
    </lineage>
</organism>
<dbReference type="EMBL" id="CP157743">
    <property type="protein sequence ID" value="XBS22511.1"/>
    <property type="molecule type" value="Genomic_DNA"/>
</dbReference>
<keyword evidence="2" id="KW-1185">Reference proteome</keyword>
<reference evidence="1 2" key="1">
    <citation type="journal article" date="2024" name="Microbiology">
        <title>Methylomarinum rosea sp. nov., a novel halophilic methanotrophic bacterium from the hypersaline Lake Elton.</title>
        <authorList>
            <person name="Suleimanov R.Z."/>
            <person name="Oshkin I.Y."/>
            <person name="Danilova O.V."/>
            <person name="Suzina N.E."/>
            <person name="Dedysh S.N."/>
        </authorList>
    </citation>
    <scope>NUCLEOTIDE SEQUENCE [LARGE SCALE GENOMIC DNA]</scope>
    <source>
        <strain evidence="1 2">Ch1-1</strain>
    </source>
</reference>
<gene>
    <name evidence="1" type="ORF">Q9L42_001195</name>
</gene>
<dbReference type="Proteomes" id="UP001225378">
    <property type="component" value="Chromosome"/>
</dbReference>
<protein>
    <submittedName>
        <fullName evidence="1">Uncharacterized protein</fullName>
    </submittedName>
</protein>
<proteinExistence type="predicted"/>
<name>A0AAU7P0X8_9GAMM</name>
<evidence type="ECO:0000313" key="2">
    <source>
        <dbReference type="Proteomes" id="UP001225378"/>
    </source>
</evidence>
<dbReference type="RefSeq" id="WP_349432725.1">
    <property type="nucleotide sequence ID" value="NZ_CP157743.1"/>
</dbReference>
<dbReference type="KEGG" id="mech:Q9L42_001195"/>